<organism evidence="1">
    <name type="scientific">Anguilla anguilla</name>
    <name type="common">European freshwater eel</name>
    <name type="synonym">Muraena anguilla</name>
    <dbReference type="NCBI Taxonomy" id="7936"/>
    <lineage>
        <taxon>Eukaryota</taxon>
        <taxon>Metazoa</taxon>
        <taxon>Chordata</taxon>
        <taxon>Craniata</taxon>
        <taxon>Vertebrata</taxon>
        <taxon>Euteleostomi</taxon>
        <taxon>Actinopterygii</taxon>
        <taxon>Neopterygii</taxon>
        <taxon>Teleostei</taxon>
        <taxon>Anguilliformes</taxon>
        <taxon>Anguillidae</taxon>
        <taxon>Anguilla</taxon>
    </lineage>
</organism>
<reference evidence="1" key="2">
    <citation type="journal article" date="2015" name="Fish Shellfish Immunol.">
        <title>Early steps in the European eel (Anguilla anguilla)-Vibrio vulnificus interaction in the gills: Role of the RtxA13 toxin.</title>
        <authorList>
            <person name="Callol A."/>
            <person name="Pajuelo D."/>
            <person name="Ebbesson L."/>
            <person name="Teles M."/>
            <person name="MacKenzie S."/>
            <person name="Amaro C."/>
        </authorList>
    </citation>
    <scope>NUCLEOTIDE SEQUENCE</scope>
</reference>
<dbReference type="AlphaFoldDB" id="A0A0E9VKN0"/>
<sequence>MVNNNPVSYLLLYLIIEPYAV</sequence>
<name>A0A0E9VKN0_ANGAN</name>
<protein>
    <submittedName>
        <fullName evidence="1">Uncharacterized protein</fullName>
    </submittedName>
</protein>
<evidence type="ECO:0000313" key="1">
    <source>
        <dbReference type="EMBL" id="JAH78581.1"/>
    </source>
</evidence>
<proteinExistence type="predicted"/>
<dbReference type="EMBL" id="GBXM01029996">
    <property type="protein sequence ID" value="JAH78581.1"/>
    <property type="molecule type" value="Transcribed_RNA"/>
</dbReference>
<reference evidence="1" key="1">
    <citation type="submission" date="2014-11" db="EMBL/GenBank/DDBJ databases">
        <authorList>
            <person name="Amaro Gonzalez C."/>
        </authorList>
    </citation>
    <scope>NUCLEOTIDE SEQUENCE</scope>
</reference>
<accession>A0A0E9VKN0</accession>